<evidence type="ECO:0000313" key="4">
    <source>
        <dbReference type="Proteomes" id="UP000027361"/>
    </source>
</evidence>
<proteinExistence type="predicted"/>
<dbReference type="OrthoDB" id="79687at2759"/>
<dbReference type="InterPro" id="IPR011989">
    <property type="entry name" value="ARM-like"/>
</dbReference>
<feature type="domain" description="Protein kinase" evidence="2">
    <location>
        <begin position="24"/>
        <end position="309"/>
    </location>
</feature>
<dbReference type="FunCoup" id="A0A066W6A1">
    <property type="interactions" value="497"/>
</dbReference>
<dbReference type="Gene3D" id="1.25.10.10">
    <property type="entry name" value="Leucine-rich Repeat Variant"/>
    <property type="match status" value="1"/>
</dbReference>
<dbReference type="RefSeq" id="XP_013243593.1">
    <property type="nucleotide sequence ID" value="XM_013388139.1"/>
</dbReference>
<reference evidence="3 4" key="1">
    <citation type="submission" date="2014-05" db="EMBL/GenBank/DDBJ databases">
        <title>Draft genome sequence of a rare smut relative, Tilletiaria anomala UBC 951.</title>
        <authorList>
            <consortium name="DOE Joint Genome Institute"/>
            <person name="Toome M."/>
            <person name="Kuo A."/>
            <person name="Henrissat B."/>
            <person name="Lipzen A."/>
            <person name="Tritt A."/>
            <person name="Yoshinaga Y."/>
            <person name="Zane M."/>
            <person name="Barry K."/>
            <person name="Grigoriev I.V."/>
            <person name="Spatafora J.W."/>
            <person name="Aimea M.C."/>
        </authorList>
    </citation>
    <scope>NUCLEOTIDE SEQUENCE [LARGE SCALE GENOMIC DNA]</scope>
    <source>
        <strain evidence="3 4">UBC 951</strain>
    </source>
</reference>
<comment type="caution">
    <text evidence="3">The sequence shown here is derived from an EMBL/GenBank/DDBJ whole genome shotgun (WGS) entry which is preliminary data.</text>
</comment>
<dbReference type="Gene3D" id="1.10.510.10">
    <property type="entry name" value="Transferase(Phosphotransferase) domain 1"/>
    <property type="match status" value="1"/>
</dbReference>
<dbReference type="SUPFAM" id="SSF56112">
    <property type="entry name" value="Protein kinase-like (PK-like)"/>
    <property type="match status" value="1"/>
</dbReference>
<dbReference type="InterPro" id="IPR011009">
    <property type="entry name" value="Kinase-like_dom_sf"/>
</dbReference>
<protein>
    <submittedName>
        <fullName evidence="3">Kinase-like protein</fullName>
    </submittedName>
</protein>
<feature type="compositionally biased region" description="Low complexity" evidence="1">
    <location>
        <begin position="826"/>
        <end position="841"/>
    </location>
</feature>
<sequence length="893" mass="96770">MAAAFLSQVSSFIGRTSISANYTFDENSPPSQVGLWKVYKATRNAGTSAAVNTGRQNVSVWVHKLEARGREREAVVEQAKKEASAMTRLRHPCVLEVVEPLEETRYELTFATEQIVAPLQEALHSDSRNDIQLDEVETQKGLLQVARGLEFLHDAKMVHSNLTPDAVLINAKGDWKIGGFAFLTPLQSADGRPTAWTFPDYNAALPAAMSRHWDYMAPEYAIDEKLEMANDMYALGCIIFAVHNKGSPPFRNRNSAVTLRQNADELSTVIGSTSWARMGADVLSILSSLLTRYPVSRLTAKSFQKSNYFNNILVSTLKFMERDNFAGRQKEERVQFLKGLMNVLPQFSDRLLRRKMLPALLELMSDRSLLPFILPNVFYISKNLSMIEFSNSILPKLQPLFQIQDPPQNLLLLLEQIELFVTKTSPSVFREGVTPLLYSSLESEHATVQERALKVVPRLCEILEYSHVKEVLFPKIAALFTRTKVLSVKCNTLICFHSMIAVLDKYTLTEKLVPLLSRIKTKEPSVMIATLAVYEVMSKKVDRETLGSAIIPQLWTMSMGPLLNADQFVRFMKAVKEMGTRVESEHLQHLKEVKRMQEHTDSYVSGQQAGGLGRGVTNIDSSKGEIDFATLIGSAHSIGKEIVKDKPQGADPFGLDEFDTLTSHSSTPLPGSTPALTPSHTGSNAASASSGLVTPAMMSNGASLTTATASRPGISPVATSAFRVLQLSAPPSAPSASSLAPTLSKPLAPSSTGGSRAVTPTWTSYPLAPTSSNTSGSNANSSQSSYMNGASNYNISLSSQSTQPSMPLTKPMSTGLGAAPLPPLQPSGSSLSNLSGIASVSGSVPSSGTQGVGTGASRPVQSPGWGTVLTPSKAPGAAAENKQNDWSDFDPLR</sequence>
<dbReference type="InterPro" id="IPR051177">
    <property type="entry name" value="CIK-Related_Protein"/>
</dbReference>
<name>A0A066W6A1_TILAU</name>
<dbReference type="GeneID" id="25264333"/>
<feature type="compositionally biased region" description="Polar residues" evidence="1">
    <location>
        <begin position="752"/>
        <end position="763"/>
    </location>
</feature>
<dbReference type="Proteomes" id="UP000027361">
    <property type="component" value="Unassembled WGS sequence"/>
</dbReference>
<dbReference type="PANTHER" id="PTHR12984">
    <property type="entry name" value="SCY1-RELATED S/T PROTEIN KINASE-LIKE"/>
    <property type="match status" value="1"/>
</dbReference>
<dbReference type="InterPro" id="IPR016024">
    <property type="entry name" value="ARM-type_fold"/>
</dbReference>
<dbReference type="CDD" id="cd14011">
    <property type="entry name" value="PK_SCY1_like"/>
    <property type="match status" value="1"/>
</dbReference>
<dbReference type="GO" id="GO:0005524">
    <property type="term" value="F:ATP binding"/>
    <property type="evidence" value="ECO:0007669"/>
    <property type="project" value="InterPro"/>
</dbReference>
<dbReference type="SMART" id="SM00220">
    <property type="entry name" value="S_TKc"/>
    <property type="match status" value="1"/>
</dbReference>
<feature type="region of interest" description="Disordered" evidence="1">
    <location>
        <begin position="730"/>
        <end position="763"/>
    </location>
</feature>
<dbReference type="Pfam" id="PF00069">
    <property type="entry name" value="Pkinase"/>
    <property type="match status" value="1"/>
</dbReference>
<keyword evidence="3" id="KW-0808">Transferase</keyword>
<dbReference type="AlphaFoldDB" id="A0A066W6A1"/>
<evidence type="ECO:0000256" key="1">
    <source>
        <dbReference type="SAM" id="MobiDB-lite"/>
    </source>
</evidence>
<feature type="region of interest" description="Disordered" evidence="1">
    <location>
        <begin position="645"/>
        <end position="690"/>
    </location>
</feature>
<gene>
    <name evidence="3" type="ORF">K437DRAFT_256121</name>
</gene>
<feature type="compositionally biased region" description="Basic and acidic residues" evidence="1">
    <location>
        <begin position="882"/>
        <end position="893"/>
    </location>
</feature>
<evidence type="ECO:0000259" key="2">
    <source>
        <dbReference type="PROSITE" id="PS50011"/>
    </source>
</evidence>
<dbReference type="HOGENOM" id="CLU_008724_1_1_1"/>
<dbReference type="EMBL" id="JMSN01000034">
    <property type="protein sequence ID" value="KDN46614.1"/>
    <property type="molecule type" value="Genomic_DNA"/>
</dbReference>
<dbReference type="OMA" id="MAHKCIP"/>
<dbReference type="InParanoid" id="A0A066W6A1"/>
<feature type="compositionally biased region" description="Low complexity" evidence="1">
    <location>
        <begin position="730"/>
        <end position="751"/>
    </location>
</feature>
<dbReference type="Gene3D" id="3.30.200.20">
    <property type="entry name" value="Phosphorylase Kinase, domain 1"/>
    <property type="match status" value="1"/>
</dbReference>
<feature type="region of interest" description="Disordered" evidence="1">
    <location>
        <begin position="795"/>
        <end position="893"/>
    </location>
</feature>
<dbReference type="InterPro" id="IPR000719">
    <property type="entry name" value="Prot_kinase_dom"/>
</dbReference>
<dbReference type="GO" id="GO:0004672">
    <property type="term" value="F:protein kinase activity"/>
    <property type="evidence" value="ECO:0007669"/>
    <property type="project" value="InterPro"/>
</dbReference>
<feature type="compositionally biased region" description="Polar residues" evidence="1">
    <location>
        <begin position="795"/>
        <end position="806"/>
    </location>
</feature>
<keyword evidence="4" id="KW-1185">Reference proteome</keyword>
<accession>A0A066W6A1</accession>
<organism evidence="3 4">
    <name type="scientific">Tilletiaria anomala (strain ATCC 24038 / CBS 436.72 / UBC 951)</name>
    <dbReference type="NCBI Taxonomy" id="1037660"/>
    <lineage>
        <taxon>Eukaryota</taxon>
        <taxon>Fungi</taxon>
        <taxon>Dikarya</taxon>
        <taxon>Basidiomycota</taxon>
        <taxon>Ustilaginomycotina</taxon>
        <taxon>Exobasidiomycetes</taxon>
        <taxon>Georgefischeriales</taxon>
        <taxon>Tilletiariaceae</taxon>
        <taxon>Tilletiaria</taxon>
    </lineage>
</organism>
<keyword evidence="3" id="KW-0418">Kinase</keyword>
<dbReference type="PROSITE" id="PS50011">
    <property type="entry name" value="PROTEIN_KINASE_DOM"/>
    <property type="match status" value="1"/>
</dbReference>
<evidence type="ECO:0000313" key="3">
    <source>
        <dbReference type="EMBL" id="KDN46614.1"/>
    </source>
</evidence>
<dbReference type="SUPFAM" id="SSF48371">
    <property type="entry name" value="ARM repeat"/>
    <property type="match status" value="1"/>
</dbReference>
<feature type="compositionally biased region" description="Polar residues" evidence="1">
    <location>
        <begin position="660"/>
        <end position="690"/>
    </location>
</feature>
<dbReference type="PANTHER" id="PTHR12984:SF6">
    <property type="entry name" value="SCY1-LIKE PROTEIN 2"/>
    <property type="match status" value="1"/>
</dbReference>